<evidence type="ECO:0000313" key="1">
    <source>
        <dbReference type="EMBL" id="CAG6592494.1"/>
    </source>
</evidence>
<dbReference type="EMBL" id="HBUE01329372">
    <property type="protein sequence ID" value="CAG6592494.1"/>
    <property type="molecule type" value="Transcribed_RNA"/>
</dbReference>
<reference evidence="1" key="1">
    <citation type="submission" date="2021-05" db="EMBL/GenBank/DDBJ databases">
        <authorList>
            <person name="Alioto T."/>
            <person name="Alioto T."/>
            <person name="Gomez Garrido J."/>
        </authorList>
    </citation>
    <scope>NUCLEOTIDE SEQUENCE</scope>
</reference>
<accession>A0A8D8P8H2</accession>
<name>A0A8D8P8H2_CULPI</name>
<sequence>MLHFHQGFHSFYPVPSSENISYALLLRDSLIISGGATDIVSGFRGGETATAYTVVIISRPQNATCCSKRLQSFASDGVIIISCSGTLELTLTTARTPVFLAQ</sequence>
<organism evidence="1">
    <name type="scientific">Culex pipiens</name>
    <name type="common">House mosquito</name>
    <dbReference type="NCBI Taxonomy" id="7175"/>
    <lineage>
        <taxon>Eukaryota</taxon>
        <taxon>Metazoa</taxon>
        <taxon>Ecdysozoa</taxon>
        <taxon>Arthropoda</taxon>
        <taxon>Hexapoda</taxon>
        <taxon>Insecta</taxon>
        <taxon>Pterygota</taxon>
        <taxon>Neoptera</taxon>
        <taxon>Endopterygota</taxon>
        <taxon>Diptera</taxon>
        <taxon>Nematocera</taxon>
        <taxon>Culicoidea</taxon>
        <taxon>Culicidae</taxon>
        <taxon>Culicinae</taxon>
        <taxon>Culicini</taxon>
        <taxon>Culex</taxon>
        <taxon>Culex</taxon>
    </lineage>
</organism>
<protein>
    <submittedName>
        <fullName evidence="1">(northern house mosquito) hypothetical protein</fullName>
    </submittedName>
</protein>
<proteinExistence type="predicted"/>
<dbReference type="AlphaFoldDB" id="A0A8D8P8H2"/>
<dbReference type="EMBL" id="HBUE01222703">
    <property type="protein sequence ID" value="CAG6540425.1"/>
    <property type="molecule type" value="Transcribed_RNA"/>
</dbReference>